<name>A0AAE1CUY1_9GAST</name>
<feature type="compositionally biased region" description="Basic and acidic residues" evidence="8">
    <location>
        <begin position="1"/>
        <end position="11"/>
    </location>
</feature>
<keyword evidence="3 9" id="KW-1133">Transmembrane helix</keyword>
<dbReference type="PRINTS" id="PR00237">
    <property type="entry name" value="GPCRRHODOPSN"/>
</dbReference>
<keyword evidence="12" id="KW-1185">Reference proteome</keyword>
<dbReference type="SUPFAM" id="SSF81321">
    <property type="entry name" value="Family A G protein-coupled receptor-like"/>
    <property type="match status" value="1"/>
</dbReference>
<comment type="subcellular location">
    <subcellularLocation>
        <location evidence="1">Membrane</location>
        <topology evidence="1">Multi-pass membrane protein</topology>
    </subcellularLocation>
</comment>
<evidence type="ECO:0000256" key="2">
    <source>
        <dbReference type="ARBA" id="ARBA00022692"/>
    </source>
</evidence>
<evidence type="ECO:0000256" key="3">
    <source>
        <dbReference type="ARBA" id="ARBA00022989"/>
    </source>
</evidence>
<dbReference type="Proteomes" id="UP001283361">
    <property type="component" value="Unassembled WGS sequence"/>
</dbReference>
<feature type="region of interest" description="Disordered" evidence="8">
    <location>
        <begin position="1"/>
        <end position="27"/>
    </location>
</feature>
<feature type="compositionally biased region" description="Polar residues" evidence="8">
    <location>
        <begin position="510"/>
        <end position="536"/>
    </location>
</feature>
<feature type="transmembrane region" description="Helical" evidence="9">
    <location>
        <begin position="426"/>
        <end position="448"/>
    </location>
</feature>
<feature type="transmembrane region" description="Helical" evidence="9">
    <location>
        <begin position="202"/>
        <end position="221"/>
    </location>
</feature>
<proteinExistence type="predicted"/>
<comment type="caution">
    <text evidence="11">The sequence shown here is derived from an EMBL/GenBank/DDBJ whole genome shotgun (WGS) entry which is preliminary data.</text>
</comment>
<dbReference type="EMBL" id="JAWDGP010006684">
    <property type="protein sequence ID" value="KAK3736820.1"/>
    <property type="molecule type" value="Genomic_DNA"/>
</dbReference>
<evidence type="ECO:0000256" key="5">
    <source>
        <dbReference type="ARBA" id="ARBA00023136"/>
    </source>
</evidence>
<dbReference type="GO" id="GO:0005886">
    <property type="term" value="C:plasma membrane"/>
    <property type="evidence" value="ECO:0007669"/>
    <property type="project" value="TreeGrafter"/>
</dbReference>
<feature type="transmembrane region" description="Helical" evidence="9">
    <location>
        <begin position="383"/>
        <end position="406"/>
    </location>
</feature>
<feature type="transmembrane region" description="Helical" evidence="9">
    <location>
        <begin position="158"/>
        <end position="182"/>
    </location>
</feature>
<dbReference type="Gene3D" id="1.20.1070.10">
    <property type="entry name" value="Rhodopsin 7-helix transmembrane proteins"/>
    <property type="match status" value="1"/>
</dbReference>
<organism evidence="11 12">
    <name type="scientific">Elysia crispata</name>
    <name type="common">lettuce slug</name>
    <dbReference type="NCBI Taxonomy" id="231223"/>
    <lineage>
        <taxon>Eukaryota</taxon>
        <taxon>Metazoa</taxon>
        <taxon>Spiralia</taxon>
        <taxon>Lophotrochozoa</taxon>
        <taxon>Mollusca</taxon>
        <taxon>Gastropoda</taxon>
        <taxon>Heterobranchia</taxon>
        <taxon>Euthyneura</taxon>
        <taxon>Panpulmonata</taxon>
        <taxon>Sacoglossa</taxon>
        <taxon>Placobranchoidea</taxon>
        <taxon>Plakobranchidae</taxon>
        <taxon>Elysia</taxon>
    </lineage>
</organism>
<protein>
    <recommendedName>
        <fullName evidence="10">G-protein coupled receptors family 1 profile domain-containing protein</fullName>
    </recommendedName>
</protein>
<reference evidence="11" key="1">
    <citation type="journal article" date="2023" name="G3 (Bethesda)">
        <title>A reference genome for the long-term kleptoplast-retaining sea slug Elysia crispata morphotype clarki.</title>
        <authorList>
            <person name="Eastman K.E."/>
            <person name="Pendleton A.L."/>
            <person name="Shaikh M.A."/>
            <person name="Suttiyut T."/>
            <person name="Ogas R."/>
            <person name="Tomko P."/>
            <person name="Gavelis G."/>
            <person name="Widhalm J.R."/>
            <person name="Wisecaver J.H."/>
        </authorList>
    </citation>
    <scope>NUCLEOTIDE SEQUENCE</scope>
    <source>
        <strain evidence="11">ECLA1</strain>
    </source>
</reference>
<keyword evidence="2 9" id="KW-0812">Transmembrane</keyword>
<dbReference type="InterPro" id="IPR000276">
    <property type="entry name" value="GPCR_Rhodpsn"/>
</dbReference>
<accession>A0AAE1CUY1</accession>
<keyword evidence="5 9" id="KW-0472">Membrane</keyword>
<dbReference type="PROSITE" id="PS50262">
    <property type="entry name" value="G_PROTEIN_RECEP_F1_2"/>
    <property type="match status" value="1"/>
</dbReference>
<evidence type="ECO:0000256" key="8">
    <source>
        <dbReference type="SAM" id="MobiDB-lite"/>
    </source>
</evidence>
<feature type="domain" description="G-protein coupled receptors family 1 profile" evidence="10">
    <location>
        <begin position="138"/>
        <end position="447"/>
    </location>
</feature>
<evidence type="ECO:0000256" key="1">
    <source>
        <dbReference type="ARBA" id="ARBA00004141"/>
    </source>
</evidence>
<evidence type="ECO:0000313" key="11">
    <source>
        <dbReference type="EMBL" id="KAK3736820.1"/>
    </source>
</evidence>
<keyword evidence="4" id="KW-0297">G-protein coupled receptor</keyword>
<dbReference type="CDD" id="cd14978">
    <property type="entry name" value="7tmA_FMRFamide_R-like"/>
    <property type="match status" value="1"/>
</dbReference>
<gene>
    <name evidence="11" type="ORF">RRG08_000571</name>
</gene>
<dbReference type="PANTHER" id="PTHR24243">
    <property type="entry name" value="G-PROTEIN COUPLED RECEPTOR"/>
    <property type="match status" value="1"/>
</dbReference>
<evidence type="ECO:0000256" key="7">
    <source>
        <dbReference type="ARBA" id="ARBA00023224"/>
    </source>
</evidence>
<evidence type="ECO:0000259" key="10">
    <source>
        <dbReference type="PROSITE" id="PS50262"/>
    </source>
</evidence>
<feature type="region of interest" description="Disordered" evidence="8">
    <location>
        <begin position="490"/>
        <end position="536"/>
    </location>
</feature>
<evidence type="ECO:0000313" key="12">
    <source>
        <dbReference type="Proteomes" id="UP001283361"/>
    </source>
</evidence>
<feature type="transmembrane region" description="Helical" evidence="9">
    <location>
        <begin position="123"/>
        <end position="146"/>
    </location>
</feature>
<evidence type="ECO:0000256" key="4">
    <source>
        <dbReference type="ARBA" id="ARBA00023040"/>
    </source>
</evidence>
<dbReference type="AlphaFoldDB" id="A0AAE1CUY1"/>
<dbReference type="GO" id="GO:0004930">
    <property type="term" value="F:G protein-coupled receptor activity"/>
    <property type="evidence" value="ECO:0007669"/>
    <property type="project" value="UniProtKB-KW"/>
</dbReference>
<sequence>MSEFRAEDQSPKRPPMPKQFDLRSFDNSTSQSSCNMCNRCQLSKISVQPERKKMIHICFEESLETQQGIISPGNNVVMDFRNTLQAPNNASQAVSMSTASYEITTTFDEEMKSHIEYKAAEKIWQIGPVILFICGTLGNVWTLVIMRKWNLGRRSNNLQIYMIFLAVSDLLVLYSGLLRNWITWTFGRDIRSLSTPVCKGHTFLVYVSIYVSTWLLVIMTLERTCSACMPTRISSLCTRRRAYFTIVFIVIFHCGLHFHFLILMTVKRSDMMILNSTNVSGYEVTVWENVHSGNFELTTVMTSISGVYGGSYICDGGTKEYHHYIHHIWPMLDVFLLSVIPSILVLIGNLIIVWKAKVSLWTAEELNAATNSRARRKRFSSMTVMLGLISIVFILTSLPTCLYNLWERSSKAKTMSQTTKGAAKVELMWAFVNLVMYCNNTFNFYLYLLSGRKFRKAVSRQLSRRRTESQSNALSGYSFQLQARFNQPQEARNGHAVPKGQSGSLHRKFQMNQPSRKQSSIKYKPCSMSNHSNAYL</sequence>
<evidence type="ECO:0000256" key="6">
    <source>
        <dbReference type="ARBA" id="ARBA00023170"/>
    </source>
</evidence>
<dbReference type="Pfam" id="PF00001">
    <property type="entry name" value="7tm_1"/>
    <property type="match status" value="1"/>
</dbReference>
<evidence type="ECO:0000256" key="9">
    <source>
        <dbReference type="SAM" id="Phobius"/>
    </source>
</evidence>
<dbReference type="PANTHER" id="PTHR24243:SF230">
    <property type="entry name" value="G-PROTEIN COUPLED RECEPTORS FAMILY 1 PROFILE DOMAIN-CONTAINING PROTEIN"/>
    <property type="match status" value="1"/>
</dbReference>
<feature type="transmembrane region" description="Helical" evidence="9">
    <location>
        <begin position="334"/>
        <end position="354"/>
    </location>
</feature>
<feature type="transmembrane region" description="Helical" evidence="9">
    <location>
        <begin position="242"/>
        <end position="266"/>
    </location>
</feature>
<keyword evidence="7" id="KW-0807">Transducer</keyword>
<keyword evidence="6" id="KW-0675">Receptor</keyword>
<dbReference type="InterPro" id="IPR017452">
    <property type="entry name" value="GPCR_Rhodpsn_7TM"/>
</dbReference>